<dbReference type="EMBL" id="LR746268">
    <property type="protein sequence ID" value="CAA7396305.1"/>
    <property type="molecule type" value="Genomic_DNA"/>
</dbReference>
<dbReference type="GO" id="GO:0042393">
    <property type="term" value="F:histone binding"/>
    <property type="evidence" value="ECO:0007669"/>
    <property type="project" value="TreeGrafter"/>
</dbReference>
<keyword evidence="2" id="KW-0156">Chromatin regulator</keyword>
<protein>
    <recommendedName>
        <fullName evidence="8">DEK-C domain-containing protein</fullName>
    </recommendedName>
</protein>
<evidence type="ECO:0000259" key="8">
    <source>
        <dbReference type="PROSITE" id="PS51998"/>
    </source>
</evidence>
<gene>
    <name evidence="9" type="ORF">SI7747_05006407</name>
    <name evidence="10" type="ORF">SI8410_05006968</name>
</gene>
<feature type="compositionally biased region" description="Acidic residues" evidence="7">
    <location>
        <begin position="11"/>
        <end position="26"/>
    </location>
</feature>
<name>A0A7I8KH32_SPIIN</name>
<dbReference type="PANTHER" id="PTHR13468">
    <property type="entry name" value="DEK PROTEIN"/>
    <property type="match status" value="1"/>
</dbReference>
<dbReference type="InterPro" id="IPR044198">
    <property type="entry name" value="DEK"/>
</dbReference>
<dbReference type="FunFam" id="1.10.10.60:FF:000220">
    <property type="entry name" value="DEK domain-containing chromatin associated protein"/>
    <property type="match status" value="1"/>
</dbReference>
<keyword evidence="3" id="KW-0805">Transcription regulation</keyword>
<dbReference type="GO" id="GO:0003677">
    <property type="term" value="F:DNA binding"/>
    <property type="evidence" value="ECO:0007669"/>
    <property type="project" value="UniProtKB-KW"/>
</dbReference>
<evidence type="ECO:0000313" key="11">
    <source>
        <dbReference type="Proteomes" id="UP000663760"/>
    </source>
</evidence>
<evidence type="ECO:0000313" key="9">
    <source>
        <dbReference type="EMBL" id="CAA2620238.1"/>
    </source>
</evidence>
<evidence type="ECO:0000256" key="4">
    <source>
        <dbReference type="ARBA" id="ARBA00023125"/>
    </source>
</evidence>
<dbReference type="Proteomes" id="UP000663760">
    <property type="component" value="Chromosome 5"/>
</dbReference>
<feature type="compositionally biased region" description="Basic and acidic residues" evidence="7">
    <location>
        <begin position="39"/>
        <end position="52"/>
    </location>
</feature>
<dbReference type="InterPro" id="IPR014876">
    <property type="entry name" value="DEK_C"/>
</dbReference>
<dbReference type="GO" id="GO:2000779">
    <property type="term" value="P:regulation of double-strand break repair"/>
    <property type="evidence" value="ECO:0007669"/>
    <property type="project" value="TreeGrafter"/>
</dbReference>
<keyword evidence="6" id="KW-0539">Nucleus</keyword>
<dbReference type="EMBL" id="LR743592">
    <property type="protein sequence ID" value="CAA2620238.1"/>
    <property type="molecule type" value="Genomic_DNA"/>
</dbReference>
<dbReference type="GO" id="GO:0006325">
    <property type="term" value="P:chromatin organization"/>
    <property type="evidence" value="ECO:0007669"/>
    <property type="project" value="UniProtKB-KW"/>
</dbReference>
<feature type="compositionally biased region" description="Acidic residues" evidence="7">
    <location>
        <begin position="61"/>
        <end position="72"/>
    </location>
</feature>
<evidence type="ECO:0000256" key="6">
    <source>
        <dbReference type="ARBA" id="ARBA00023242"/>
    </source>
</evidence>
<dbReference type="OrthoDB" id="370884at2759"/>
<reference evidence="10" key="1">
    <citation type="submission" date="2020-02" db="EMBL/GenBank/DDBJ databases">
        <authorList>
            <person name="Scholz U."/>
            <person name="Mascher M."/>
            <person name="Fiebig A."/>
        </authorList>
    </citation>
    <scope>NUCLEOTIDE SEQUENCE</scope>
</reference>
<dbReference type="GO" id="GO:0005730">
    <property type="term" value="C:nucleolus"/>
    <property type="evidence" value="ECO:0007669"/>
    <property type="project" value="UniProtKB-SubCell"/>
</dbReference>
<proteinExistence type="predicted"/>
<feature type="compositionally biased region" description="Basic and acidic residues" evidence="7">
    <location>
        <begin position="85"/>
        <end position="94"/>
    </location>
</feature>
<dbReference type="Pfam" id="PF08766">
    <property type="entry name" value="DEK_C"/>
    <property type="match status" value="1"/>
</dbReference>
<dbReference type="Gene3D" id="1.10.10.60">
    <property type="entry name" value="Homeodomain-like"/>
    <property type="match status" value="1"/>
</dbReference>
<organism evidence="10 11">
    <name type="scientific">Spirodela intermedia</name>
    <name type="common">Intermediate duckweed</name>
    <dbReference type="NCBI Taxonomy" id="51605"/>
    <lineage>
        <taxon>Eukaryota</taxon>
        <taxon>Viridiplantae</taxon>
        <taxon>Streptophyta</taxon>
        <taxon>Embryophyta</taxon>
        <taxon>Tracheophyta</taxon>
        <taxon>Spermatophyta</taxon>
        <taxon>Magnoliopsida</taxon>
        <taxon>Liliopsida</taxon>
        <taxon>Araceae</taxon>
        <taxon>Lemnoideae</taxon>
        <taxon>Spirodela</taxon>
    </lineage>
</organism>
<evidence type="ECO:0000256" key="3">
    <source>
        <dbReference type="ARBA" id="ARBA00023015"/>
    </source>
</evidence>
<evidence type="ECO:0000256" key="7">
    <source>
        <dbReference type="SAM" id="MobiDB-lite"/>
    </source>
</evidence>
<feature type="compositionally biased region" description="Polar residues" evidence="7">
    <location>
        <begin position="124"/>
        <end position="138"/>
    </location>
</feature>
<accession>A0A7I8KH32</accession>
<sequence length="386" mass="43412">MKESKAAEDVAVQEEKEEAEGEEGNEGEGKKKRGRKPGKPKDEGTEMKEIKAADNMTVQEEKEEAEGEEGNEVEGKKKRGRKPGKPKDESTEKKVAKKKQAREAKPTVERPTRERKTVERFSEMSPQSASGTKAVSIKQGSGTKLKDIPNVFYKISKRKADENLQLLHTILFAKKAKVLYLKRNIYQFSGFVWTENEEKQKAKVKEKLDKCVKDKLLDFCDILDVPVSRATMKKEDISAKLLGFLESPHATRDVILAEKEQKQKKGEAAKLKNDESDSGDDSPDSKSGASDDEELEDDEGKRVEKRKGRSSGKDKEPTVAEMHAVVRDILKEVDFNTATLADILKQLGSHFRMDLMHRKAEVKSIIEEVINDMTDDEDDDGTDGQE</sequence>
<dbReference type="PROSITE" id="PS51998">
    <property type="entry name" value="DEK_C"/>
    <property type="match status" value="1"/>
</dbReference>
<dbReference type="PANTHER" id="PTHR13468:SF1">
    <property type="entry name" value="PROTEIN DEK"/>
    <property type="match status" value="1"/>
</dbReference>
<dbReference type="AlphaFoldDB" id="A0A7I8KH32"/>
<feature type="compositionally biased region" description="Basic and acidic residues" evidence="7">
    <location>
        <begin position="101"/>
        <end position="122"/>
    </location>
</feature>
<comment type="subcellular location">
    <subcellularLocation>
        <location evidence="1">Nucleus</location>
        <location evidence="1">Nucleolus</location>
    </subcellularLocation>
</comment>
<keyword evidence="11" id="KW-1185">Reference proteome</keyword>
<evidence type="ECO:0000256" key="2">
    <source>
        <dbReference type="ARBA" id="ARBA00022853"/>
    </source>
</evidence>
<keyword evidence="5" id="KW-0804">Transcription</keyword>
<evidence type="ECO:0000256" key="5">
    <source>
        <dbReference type="ARBA" id="ARBA00023163"/>
    </source>
</evidence>
<dbReference type="SUPFAM" id="SSF109715">
    <property type="entry name" value="DEK C-terminal domain"/>
    <property type="match status" value="1"/>
</dbReference>
<feature type="compositionally biased region" description="Basic and acidic residues" evidence="7">
    <location>
        <begin position="263"/>
        <end position="275"/>
    </location>
</feature>
<keyword evidence="4" id="KW-0238">DNA-binding</keyword>
<feature type="region of interest" description="Disordered" evidence="7">
    <location>
        <begin position="263"/>
        <end position="319"/>
    </location>
</feature>
<feature type="region of interest" description="Disordered" evidence="7">
    <location>
        <begin position="1"/>
        <end position="138"/>
    </location>
</feature>
<feature type="domain" description="DEK-C" evidence="8">
    <location>
        <begin position="316"/>
        <end position="371"/>
    </location>
</feature>
<evidence type="ECO:0000313" key="10">
    <source>
        <dbReference type="EMBL" id="CAA7396305.1"/>
    </source>
</evidence>
<evidence type="ECO:0000256" key="1">
    <source>
        <dbReference type="ARBA" id="ARBA00004604"/>
    </source>
</evidence>